<evidence type="ECO:0000256" key="1">
    <source>
        <dbReference type="SAM" id="MobiDB-lite"/>
    </source>
</evidence>
<dbReference type="EMBL" id="CP050899">
    <property type="protein sequence ID" value="QIX23119.1"/>
    <property type="molecule type" value="Genomic_DNA"/>
</dbReference>
<dbReference type="RefSeq" id="WP_136882916.1">
    <property type="nucleotide sequence ID" value="NZ_CP050899.1"/>
</dbReference>
<gene>
    <name evidence="2" type="ORF">FOB41_18225</name>
</gene>
<evidence type="ECO:0000313" key="3">
    <source>
        <dbReference type="Proteomes" id="UP000500870"/>
    </source>
</evidence>
<name>A0A6H0ZR63_9HYPH</name>
<dbReference type="Proteomes" id="UP000500870">
    <property type="component" value="Chromosome 3"/>
</dbReference>
<accession>A0A6H0ZR63</accession>
<dbReference type="AlphaFoldDB" id="A0A6H0ZR63"/>
<sequence length="159" mass="17373">MKAVARAVNAESDLRSESPTRDTSAAAERSEAGSLRDATGDLVVVEPRAQPALAERPETPVEHPLTTAANLDAVGVVETTGIEPAIRSKSKRLPGLTHRKVNLDAIAVDEGDKAMPDLVQGDEIESLDMENRKLKTLLLEKIREENVWLRSKLRRFGLD</sequence>
<protein>
    <submittedName>
        <fullName evidence="2">Uncharacterized protein</fullName>
    </submittedName>
</protein>
<evidence type="ECO:0000313" key="2">
    <source>
        <dbReference type="EMBL" id="QIX23119.1"/>
    </source>
</evidence>
<feature type="region of interest" description="Disordered" evidence="1">
    <location>
        <begin position="1"/>
        <end position="43"/>
    </location>
</feature>
<organism evidence="2 3">
    <name type="scientific">Agrobacterium pusense</name>
    <dbReference type="NCBI Taxonomy" id="648995"/>
    <lineage>
        <taxon>Bacteria</taxon>
        <taxon>Pseudomonadati</taxon>
        <taxon>Pseudomonadota</taxon>
        <taxon>Alphaproteobacteria</taxon>
        <taxon>Hyphomicrobiales</taxon>
        <taxon>Rhizobiaceae</taxon>
        <taxon>Rhizobium/Agrobacterium group</taxon>
        <taxon>Agrobacterium</taxon>
    </lineage>
</organism>
<proteinExistence type="predicted"/>
<reference evidence="2 3" key="1">
    <citation type="submission" date="2020-04" db="EMBL/GenBank/DDBJ databases">
        <title>FDA dAtabase for Regulatory Grade micrObial Sequences (FDA-ARGOS): Supporting development and validation of Infectious Disease Dx tests.</title>
        <authorList>
            <person name="Sciortino C."/>
            <person name="Tallon L."/>
            <person name="Sadzewicz L."/>
            <person name="Vavikolanu K."/>
            <person name="Mehta A."/>
            <person name="Aluvathingal J."/>
            <person name="Nadendla S."/>
            <person name="Nandy P."/>
            <person name="Geyer C."/>
            <person name="Yan Y."/>
            <person name="Sichtig H."/>
        </authorList>
    </citation>
    <scope>NUCLEOTIDE SEQUENCE [LARGE SCALE GENOMIC DNA]</scope>
    <source>
        <strain evidence="2 3">FDAARGOS_633</strain>
    </source>
</reference>